<dbReference type="Pfam" id="PF00965">
    <property type="entry name" value="TIMP"/>
    <property type="match status" value="1"/>
</dbReference>
<dbReference type="Gene3D" id="2.40.50.120">
    <property type="match status" value="1"/>
</dbReference>
<feature type="disulfide bond" evidence="5">
    <location>
        <begin position="7"/>
        <end position="106"/>
    </location>
</feature>
<reference evidence="8" key="2">
    <citation type="submission" date="2015-08" db="UniProtKB">
        <authorList>
            <consortium name="WormBaseParasite"/>
        </authorList>
    </citation>
    <scope>IDENTIFICATION</scope>
</reference>
<reference evidence="7" key="1">
    <citation type="submission" date="2014-07" db="EMBL/GenBank/DDBJ databases">
        <authorList>
            <person name="Martin A.A"/>
            <person name="De Silva N."/>
        </authorList>
    </citation>
    <scope>NUCLEOTIDE SEQUENCE</scope>
</reference>
<dbReference type="STRING" id="75913.A0A0K0FD47"/>
<dbReference type="GO" id="GO:0031012">
    <property type="term" value="C:extracellular matrix"/>
    <property type="evidence" value="ECO:0007669"/>
    <property type="project" value="TreeGrafter"/>
</dbReference>
<evidence type="ECO:0000256" key="1">
    <source>
        <dbReference type="ARBA" id="ARBA00004613"/>
    </source>
</evidence>
<dbReference type="PROSITE" id="PS50189">
    <property type="entry name" value="NTR"/>
    <property type="match status" value="1"/>
</dbReference>
<keyword evidence="7" id="KW-1185">Reference proteome</keyword>
<dbReference type="GO" id="GO:0002020">
    <property type="term" value="F:protease binding"/>
    <property type="evidence" value="ECO:0007669"/>
    <property type="project" value="TreeGrafter"/>
</dbReference>
<dbReference type="GO" id="GO:0046872">
    <property type="term" value="F:metal ion binding"/>
    <property type="evidence" value="ECO:0007669"/>
    <property type="project" value="UniProtKB-KW"/>
</dbReference>
<dbReference type="WBParaSite" id="SVE_0676500.1">
    <property type="protein sequence ID" value="SVE_0676500.1"/>
    <property type="gene ID" value="SVE_0676500"/>
</dbReference>
<dbReference type="GO" id="GO:0051045">
    <property type="term" value="P:negative regulation of membrane protein ectodomain proteolysis"/>
    <property type="evidence" value="ECO:0007669"/>
    <property type="project" value="TreeGrafter"/>
</dbReference>
<comment type="subcellular location">
    <subcellularLocation>
        <location evidence="1">Secreted</location>
    </subcellularLocation>
</comment>
<sequence>MSLQCTCRNMTTKDIYCQSDFVTKAKILDKTPKTPVNTGILSQNIRGITYKVQFLKTFKKDNSKPFPNQIVTASNSALCGVNWLEIGKEYYLIGDQEKNSLFINLCSIINFHPPDISSSLSSPSHQHNINVIEENDSKIIC</sequence>
<evidence type="ECO:0000256" key="2">
    <source>
        <dbReference type="ARBA" id="ARBA00022525"/>
    </source>
</evidence>
<dbReference type="InterPro" id="IPR001134">
    <property type="entry name" value="Netrin_domain"/>
</dbReference>
<dbReference type="InterPro" id="IPR008993">
    <property type="entry name" value="TIMP-like_OB-fold"/>
</dbReference>
<feature type="disulfide bond" evidence="5">
    <location>
        <begin position="5"/>
        <end position="79"/>
    </location>
</feature>
<evidence type="ECO:0000256" key="3">
    <source>
        <dbReference type="ARBA" id="ARBA00023157"/>
    </source>
</evidence>
<dbReference type="GO" id="GO:0005615">
    <property type="term" value="C:extracellular space"/>
    <property type="evidence" value="ECO:0007669"/>
    <property type="project" value="TreeGrafter"/>
</dbReference>
<dbReference type="AlphaFoldDB" id="A0A0K0FD47"/>
<evidence type="ECO:0000313" key="7">
    <source>
        <dbReference type="Proteomes" id="UP000035680"/>
    </source>
</evidence>
<dbReference type="SUPFAM" id="SSF50242">
    <property type="entry name" value="TIMP-like"/>
    <property type="match status" value="1"/>
</dbReference>
<keyword evidence="2" id="KW-0964">Secreted</keyword>
<dbReference type="PANTHER" id="PTHR11844">
    <property type="entry name" value="METALLOPROTEASE INHIBITOR"/>
    <property type="match status" value="1"/>
</dbReference>
<feature type="binding site" evidence="4">
    <location>
        <position position="5"/>
    </location>
    <ligand>
        <name>Zn(2+)</name>
        <dbReference type="ChEBI" id="CHEBI:29105"/>
        <note>ligand shared with metalloproteinase partner</note>
    </ligand>
</feature>
<accession>A0A0K0FD47</accession>
<dbReference type="Proteomes" id="UP000035680">
    <property type="component" value="Unassembled WGS sequence"/>
</dbReference>
<keyword evidence="4" id="KW-0862">Zinc</keyword>
<dbReference type="GO" id="GO:0008191">
    <property type="term" value="F:metalloendopeptidase inhibitor activity"/>
    <property type="evidence" value="ECO:0007669"/>
    <property type="project" value="InterPro"/>
</dbReference>
<evidence type="ECO:0000259" key="6">
    <source>
        <dbReference type="PROSITE" id="PS50189"/>
    </source>
</evidence>
<protein>
    <submittedName>
        <fullName evidence="8">NTR domain-containing protein</fullName>
    </submittedName>
</protein>
<evidence type="ECO:0000256" key="5">
    <source>
        <dbReference type="PIRSR" id="PIRSR601820-3"/>
    </source>
</evidence>
<dbReference type="PANTHER" id="PTHR11844:SF25">
    <property type="entry name" value="NTR DOMAIN-CONTAINING PROTEIN"/>
    <property type="match status" value="1"/>
</dbReference>
<evidence type="ECO:0000256" key="4">
    <source>
        <dbReference type="PIRSR" id="PIRSR601820-1"/>
    </source>
</evidence>
<proteinExistence type="predicted"/>
<dbReference type="InterPro" id="IPR001820">
    <property type="entry name" value="TIMP"/>
</dbReference>
<name>A0A0K0FD47_STRVS</name>
<feature type="domain" description="NTR" evidence="6">
    <location>
        <begin position="5"/>
        <end position="141"/>
    </location>
</feature>
<evidence type="ECO:0000313" key="8">
    <source>
        <dbReference type="WBParaSite" id="SVE_0676500.1"/>
    </source>
</evidence>
<keyword evidence="4" id="KW-0479">Metal-binding</keyword>
<keyword evidence="3 5" id="KW-1015">Disulfide bond</keyword>
<organism evidence="7 8">
    <name type="scientific">Strongyloides venezuelensis</name>
    <name type="common">Threadworm</name>
    <dbReference type="NCBI Taxonomy" id="75913"/>
    <lineage>
        <taxon>Eukaryota</taxon>
        <taxon>Metazoa</taxon>
        <taxon>Ecdysozoa</taxon>
        <taxon>Nematoda</taxon>
        <taxon>Chromadorea</taxon>
        <taxon>Rhabditida</taxon>
        <taxon>Tylenchina</taxon>
        <taxon>Panagrolaimomorpha</taxon>
        <taxon>Strongyloidoidea</taxon>
        <taxon>Strongyloididae</taxon>
        <taxon>Strongyloides</taxon>
    </lineage>
</organism>